<protein>
    <recommendedName>
        <fullName evidence="3">BD-FAE-like domain-containing protein</fullName>
    </recommendedName>
</protein>
<evidence type="ECO:0000259" key="3">
    <source>
        <dbReference type="Pfam" id="PF20434"/>
    </source>
</evidence>
<name>A0A401IWY4_SPHXE</name>
<keyword evidence="5" id="KW-1185">Reference proteome</keyword>
<accession>A0A401IWY4</accession>
<keyword evidence="1" id="KW-0378">Hydrolase</keyword>
<dbReference type="Gene3D" id="3.40.50.1820">
    <property type="entry name" value="alpha/beta hydrolase"/>
    <property type="match status" value="1"/>
</dbReference>
<keyword evidence="2" id="KW-0732">Signal</keyword>
<reference evidence="4 5" key="1">
    <citation type="submission" date="2014-12" db="EMBL/GenBank/DDBJ databases">
        <title>Whole genome sequencing of Sphingobium xenophagum OW59.</title>
        <authorList>
            <person name="Ohta Y."/>
            <person name="Nishi S."/>
            <person name="Hatada Y."/>
        </authorList>
    </citation>
    <scope>NUCLEOTIDE SEQUENCE [LARGE SCALE GENOMIC DNA]</scope>
    <source>
        <strain evidence="4 5">OW59</strain>
    </source>
</reference>
<dbReference type="Proteomes" id="UP000290975">
    <property type="component" value="Unassembled WGS sequence"/>
</dbReference>
<dbReference type="SUPFAM" id="SSF53474">
    <property type="entry name" value="alpha/beta-Hydrolases"/>
    <property type="match status" value="1"/>
</dbReference>
<dbReference type="InterPro" id="IPR049492">
    <property type="entry name" value="BD-FAE-like_dom"/>
</dbReference>
<feature type="chain" id="PRO_5019329913" description="BD-FAE-like domain-containing protein" evidence="2">
    <location>
        <begin position="25"/>
        <end position="324"/>
    </location>
</feature>
<sequence>MTITRRMVIGAGAALATVPVRALAQSAPADEVVDLWPASAPGASGNKIARKVEDQSRDPAKPDRWISGIDRPFLVVRRPKHPNGTAMLVVPGGSYWFLSYDNEGVSQADWLNAQGVTAFILMYRLPGEGWRQRENVPLQDAQRAMRLIRSRAQQFGIMPERVGVLGFSAGGHLAGSLATCHAEPVYAPVDAADRLSARPDVAGLIYPVISVDAPFTHEGSRAALLGQNPTEASRKARSVELRVTDDTSPVFLMHAADDGAVPVANSIALFQAMQAKARPVALHVFEHGGHGFGVRLPANEPASIWPTLFAAFAARHGIFPPQQH</sequence>
<evidence type="ECO:0000256" key="1">
    <source>
        <dbReference type="ARBA" id="ARBA00022801"/>
    </source>
</evidence>
<gene>
    <name evidence="4" type="ORF">MBESOW_P0120</name>
</gene>
<organism evidence="4 5">
    <name type="scientific">Sphingobium xenophagum</name>
    <dbReference type="NCBI Taxonomy" id="121428"/>
    <lineage>
        <taxon>Bacteria</taxon>
        <taxon>Pseudomonadati</taxon>
        <taxon>Pseudomonadota</taxon>
        <taxon>Alphaproteobacteria</taxon>
        <taxon>Sphingomonadales</taxon>
        <taxon>Sphingomonadaceae</taxon>
        <taxon>Sphingobium</taxon>
    </lineage>
</organism>
<dbReference type="GO" id="GO:0016787">
    <property type="term" value="F:hydrolase activity"/>
    <property type="evidence" value="ECO:0007669"/>
    <property type="project" value="UniProtKB-KW"/>
</dbReference>
<feature type="domain" description="BD-FAE-like" evidence="3">
    <location>
        <begin position="96"/>
        <end position="272"/>
    </location>
</feature>
<proteinExistence type="predicted"/>
<comment type="caution">
    <text evidence="4">The sequence shown here is derived from an EMBL/GenBank/DDBJ whole genome shotgun (WGS) entry which is preliminary data.</text>
</comment>
<dbReference type="Pfam" id="PF20434">
    <property type="entry name" value="BD-FAE"/>
    <property type="match status" value="1"/>
</dbReference>
<evidence type="ECO:0000313" key="4">
    <source>
        <dbReference type="EMBL" id="GBH28867.1"/>
    </source>
</evidence>
<dbReference type="PANTHER" id="PTHR48081:SF6">
    <property type="entry name" value="PEPTIDASE S9 PROLYL OLIGOPEPTIDASE CATALYTIC DOMAIN-CONTAINING PROTEIN"/>
    <property type="match status" value="1"/>
</dbReference>
<dbReference type="EMBL" id="BBQY01000001">
    <property type="protein sequence ID" value="GBH28867.1"/>
    <property type="molecule type" value="Genomic_DNA"/>
</dbReference>
<dbReference type="AlphaFoldDB" id="A0A401IWY4"/>
<evidence type="ECO:0000256" key="2">
    <source>
        <dbReference type="SAM" id="SignalP"/>
    </source>
</evidence>
<dbReference type="PANTHER" id="PTHR48081">
    <property type="entry name" value="AB HYDROLASE SUPERFAMILY PROTEIN C4A8.06C"/>
    <property type="match status" value="1"/>
</dbReference>
<feature type="signal peptide" evidence="2">
    <location>
        <begin position="1"/>
        <end position="24"/>
    </location>
</feature>
<evidence type="ECO:0000313" key="5">
    <source>
        <dbReference type="Proteomes" id="UP000290975"/>
    </source>
</evidence>
<dbReference type="InterPro" id="IPR050300">
    <property type="entry name" value="GDXG_lipolytic_enzyme"/>
</dbReference>
<dbReference type="InterPro" id="IPR029058">
    <property type="entry name" value="AB_hydrolase_fold"/>
</dbReference>